<organism evidence="1 2">
    <name type="scientific">Cuscuta campestris</name>
    <dbReference type="NCBI Taxonomy" id="132261"/>
    <lineage>
        <taxon>Eukaryota</taxon>
        <taxon>Viridiplantae</taxon>
        <taxon>Streptophyta</taxon>
        <taxon>Embryophyta</taxon>
        <taxon>Tracheophyta</taxon>
        <taxon>Spermatophyta</taxon>
        <taxon>Magnoliopsida</taxon>
        <taxon>eudicotyledons</taxon>
        <taxon>Gunneridae</taxon>
        <taxon>Pentapetalae</taxon>
        <taxon>asterids</taxon>
        <taxon>lamiids</taxon>
        <taxon>Solanales</taxon>
        <taxon>Convolvulaceae</taxon>
        <taxon>Cuscuteae</taxon>
        <taxon>Cuscuta</taxon>
        <taxon>Cuscuta subgen. Grammica</taxon>
        <taxon>Cuscuta sect. Cleistogrammica</taxon>
    </lineage>
</organism>
<evidence type="ECO:0000313" key="2">
    <source>
        <dbReference type="Proteomes" id="UP000595140"/>
    </source>
</evidence>
<keyword evidence="2" id="KW-1185">Reference proteome</keyword>
<gene>
    <name evidence="1" type="ORF">CCAM_LOCUS4748</name>
</gene>
<dbReference type="Proteomes" id="UP000595140">
    <property type="component" value="Unassembled WGS sequence"/>
</dbReference>
<protein>
    <submittedName>
        <fullName evidence="1">Uncharacterized protein</fullName>
    </submittedName>
</protein>
<proteinExistence type="predicted"/>
<dbReference type="AlphaFoldDB" id="A0A484KLN2"/>
<name>A0A484KLN2_9ASTE</name>
<dbReference type="EMBL" id="OOIL02000252">
    <property type="protein sequence ID" value="VFQ62972.1"/>
    <property type="molecule type" value="Genomic_DNA"/>
</dbReference>
<sequence>MDKEKHGSKSCLLEERDTGWQVVQPKKGKTKNNTTWTWRVKEPSNKGPWLEGPGECSKVNDNMKDMVPVTTSQPSYSPEATHTSKIEDVQSYSITYPTILSAFTLQLLFDNSIRIPYQEDFLVDDSMAIIPFEQNPIAVEFPAEVFEVDDVVEVLTPSKKDQRLKKYVTPSPENLGRRHNMVTKHMASNRFSILASK</sequence>
<accession>A0A484KLN2</accession>
<evidence type="ECO:0000313" key="1">
    <source>
        <dbReference type="EMBL" id="VFQ62972.1"/>
    </source>
</evidence>
<reference evidence="1 2" key="1">
    <citation type="submission" date="2018-04" db="EMBL/GenBank/DDBJ databases">
        <authorList>
            <person name="Vogel A."/>
        </authorList>
    </citation>
    <scope>NUCLEOTIDE SEQUENCE [LARGE SCALE GENOMIC DNA]</scope>
</reference>